<dbReference type="PROSITE" id="PS01124">
    <property type="entry name" value="HTH_ARAC_FAMILY_2"/>
    <property type="match status" value="1"/>
</dbReference>
<dbReference type="InterPro" id="IPR037923">
    <property type="entry name" value="HTH-like"/>
</dbReference>
<dbReference type="InterPro" id="IPR020449">
    <property type="entry name" value="Tscrpt_reg_AraC-type_HTH"/>
</dbReference>
<dbReference type="Pfam" id="PF02311">
    <property type="entry name" value="AraC_binding"/>
    <property type="match status" value="1"/>
</dbReference>
<dbReference type="Gene3D" id="2.60.120.10">
    <property type="entry name" value="Jelly Rolls"/>
    <property type="match status" value="1"/>
</dbReference>
<dbReference type="SUPFAM" id="SSF46689">
    <property type="entry name" value="Homeodomain-like"/>
    <property type="match status" value="2"/>
</dbReference>
<evidence type="ECO:0000313" key="5">
    <source>
        <dbReference type="EMBL" id="MBD2844062.1"/>
    </source>
</evidence>
<feature type="domain" description="HTH araC/xylS-type" evidence="4">
    <location>
        <begin position="194"/>
        <end position="292"/>
    </location>
</feature>
<dbReference type="AlphaFoldDB" id="A0A927BNZ5"/>
<evidence type="ECO:0000313" key="6">
    <source>
        <dbReference type="Proteomes" id="UP000621560"/>
    </source>
</evidence>
<dbReference type="InterPro" id="IPR014710">
    <property type="entry name" value="RmlC-like_jellyroll"/>
</dbReference>
<organism evidence="5 6">
    <name type="scientific">Paenibacillus sabuli</name>
    <dbReference type="NCBI Taxonomy" id="2772509"/>
    <lineage>
        <taxon>Bacteria</taxon>
        <taxon>Bacillati</taxon>
        <taxon>Bacillota</taxon>
        <taxon>Bacilli</taxon>
        <taxon>Bacillales</taxon>
        <taxon>Paenibacillaceae</taxon>
        <taxon>Paenibacillus</taxon>
    </lineage>
</organism>
<evidence type="ECO:0000259" key="4">
    <source>
        <dbReference type="PROSITE" id="PS01124"/>
    </source>
</evidence>
<keyword evidence="2" id="KW-0238">DNA-binding</keyword>
<dbReference type="PROSITE" id="PS00041">
    <property type="entry name" value="HTH_ARAC_FAMILY_1"/>
    <property type="match status" value="1"/>
</dbReference>
<dbReference type="EMBL" id="JACXIZ010000007">
    <property type="protein sequence ID" value="MBD2844062.1"/>
    <property type="molecule type" value="Genomic_DNA"/>
</dbReference>
<dbReference type="Gene3D" id="1.10.10.60">
    <property type="entry name" value="Homeodomain-like"/>
    <property type="match status" value="2"/>
</dbReference>
<protein>
    <submittedName>
        <fullName evidence="5">Helix-turn-helix transcriptional regulator</fullName>
    </submittedName>
</protein>
<dbReference type="Proteomes" id="UP000621560">
    <property type="component" value="Unassembled WGS sequence"/>
</dbReference>
<dbReference type="GO" id="GO:0003700">
    <property type="term" value="F:DNA-binding transcription factor activity"/>
    <property type="evidence" value="ECO:0007669"/>
    <property type="project" value="InterPro"/>
</dbReference>
<comment type="caution">
    <text evidence="5">The sequence shown here is derived from an EMBL/GenBank/DDBJ whole genome shotgun (WGS) entry which is preliminary data.</text>
</comment>
<dbReference type="GO" id="GO:0043565">
    <property type="term" value="F:sequence-specific DNA binding"/>
    <property type="evidence" value="ECO:0007669"/>
    <property type="project" value="InterPro"/>
</dbReference>
<dbReference type="Pfam" id="PF12833">
    <property type="entry name" value="HTH_18"/>
    <property type="match status" value="1"/>
</dbReference>
<dbReference type="InterPro" id="IPR018062">
    <property type="entry name" value="HTH_AraC-typ_CS"/>
</dbReference>
<keyword evidence="3" id="KW-0804">Transcription</keyword>
<keyword evidence="1" id="KW-0805">Transcription regulation</keyword>
<dbReference type="InterPro" id="IPR009057">
    <property type="entry name" value="Homeodomain-like_sf"/>
</dbReference>
<dbReference type="InterPro" id="IPR003313">
    <property type="entry name" value="AraC-bd"/>
</dbReference>
<dbReference type="PANTHER" id="PTHR43280">
    <property type="entry name" value="ARAC-FAMILY TRANSCRIPTIONAL REGULATOR"/>
    <property type="match status" value="1"/>
</dbReference>
<dbReference type="InterPro" id="IPR018060">
    <property type="entry name" value="HTH_AraC"/>
</dbReference>
<evidence type="ECO:0000256" key="2">
    <source>
        <dbReference type="ARBA" id="ARBA00023125"/>
    </source>
</evidence>
<accession>A0A927BNZ5</accession>
<evidence type="ECO:0000256" key="3">
    <source>
        <dbReference type="ARBA" id="ARBA00023163"/>
    </source>
</evidence>
<evidence type="ECO:0000256" key="1">
    <source>
        <dbReference type="ARBA" id="ARBA00023015"/>
    </source>
</evidence>
<sequence>MTQFKNDVFLNSSEFPFFCVWHTHPAGSSSRIHSHEFIELVYVASGEAVHHYNGRSYRVSQGDVFVIAEGAVHYYEVSGRKPLKVCNVLFLTGLLASELKEMSKVTPFVDFFYLEPFLREATPFQPHLYLHPGECVELEEYLESFIRELNEKRMGYQIKIKAMMIDFFVYLSRCYERHLDGADPQSSQDDDAMQYICHFIRRHYAENFSVEQMSQLCGMSKGKFSSLFKKTTGTTFIDYRNEYRVELGRKLLRSGEGSIADISQQLGFEDSSFFNRMFKRYTGSTPSAYRKAGSRT</sequence>
<dbReference type="SMART" id="SM00342">
    <property type="entry name" value="HTH_ARAC"/>
    <property type="match status" value="1"/>
</dbReference>
<dbReference type="PANTHER" id="PTHR43280:SF28">
    <property type="entry name" value="HTH-TYPE TRANSCRIPTIONAL ACTIVATOR RHAS"/>
    <property type="match status" value="1"/>
</dbReference>
<keyword evidence="6" id="KW-1185">Reference proteome</keyword>
<dbReference type="RefSeq" id="WP_190914380.1">
    <property type="nucleotide sequence ID" value="NZ_JACXIZ010000007.1"/>
</dbReference>
<dbReference type="PRINTS" id="PR00032">
    <property type="entry name" value="HTHARAC"/>
</dbReference>
<proteinExistence type="predicted"/>
<dbReference type="SUPFAM" id="SSF51215">
    <property type="entry name" value="Regulatory protein AraC"/>
    <property type="match status" value="1"/>
</dbReference>
<gene>
    <name evidence="5" type="ORF">IDH44_02570</name>
</gene>
<name>A0A927BNZ5_9BACL</name>
<reference evidence="5" key="1">
    <citation type="submission" date="2020-09" db="EMBL/GenBank/DDBJ databases">
        <title>A novel bacterium of genus Paenibacillus, isolated from South China Sea.</title>
        <authorList>
            <person name="Huang H."/>
            <person name="Mo K."/>
            <person name="Hu Y."/>
        </authorList>
    </citation>
    <scope>NUCLEOTIDE SEQUENCE</scope>
    <source>
        <strain evidence="5">IB182496</strain>
    </source>
</reference>